<reference evidence="3 4" key="1">
    <citation type="submission" date="2023-09" db="EMBL/GenBank/DDBJ databases">
        <title>Pyrofollis japonicus gen. nov. sp. nov., a novel member of the family Pyrodictiaceae isolated from the Iheya North hydrothermal field.</title>
        <authorList>
            <person name="Miyazaki U."/>
            <person name="Sanari M."/>
            <person name="Tame A."/>
            <person name="Kitajima M."/>
            <person name="Okamoto A."/>
            <person name="Sawayama S."/>
            <person name="Miyazaki J."/>
            <person name="Takai K."/>
            <person name="Nakagawa S."/>
        </authorList>
    </citation>
    <scope>NUCLEOTIDE SEQUENCE [LARGE SCALE GENOMIC DNA]</scope>
    <source>
        <strain evidence="3 4">AV2</strain>
    </source>
</reference>
<dbReference type="Pfam" id="PF08753">
    <property type="entry name" value="NikR_C"/>
    <property type="match status" value="1"/>
</dbReference>
<dbReference type="EMBL" id="AP028907">
    <property type="protein sequence ID" value="BES82507.1"/>
    <property type="molecule type" value="Genomic_DNA"/>
</dbReference>
<evidence type="ECO:0000313" key="3">
    <source>
        <dbReference type="EMBL" id="BES82507.1"/>
    </source>
</evidence>
<protein>
    <submittedName>
        <fullName evidence="3">CopG family ribbon-helix-helix protein</fullName>
    </submittedName>
</protein>
<dbReference type="CDD" id="cd22231">
    <property type="entry name" value="RHH_NikR_HicB-like"/>
    <property type="match status" value="1"/>
</dbReference>
<feature type="domain" description="Transcription factor NikR nickel binding C-terminal" evidence="1">
    <location>
        <begin position="72"/>
        <end position="120"/>
    </location>
</feature>
<evidence type="ECO:0000313" key="4">
    <source>
        <dbReference type="Proteomes" id="UP001341135"/>
    </source>
</evidence>
<name>A0ABN6ZVB7_9CREN</name>
<dbReference type="SUPFAM" id="SSF55021">
    <property type="entry name" value="ACT-like"/>
    <property type="match status" value="1"/>
</dbReference>
<dbReference type="InterPro" id="IPR045865">
    <property type="entry name" value="ACT-like_dom_sf"/>
</dbReference>
<dbReference type="PANTHER" id="PTHR34719:SF2">
    <property type="entry name" value="NICKEL-RESPONSIVE REGULATOR"/>
    <property type="match status" value="1"/>
</dbReference>
<feature type="domain" description="Predicted DNA-binding protein ribbon-helix-helix" evidence="2">
    <location>
        <begin position="6"/>
        <end position="49"/>
    </location>
</feature>
<dbReference type="InterPro" id="IPR027271">
    <property type="entry name" value="Acetolactate_synth/TF_NikR_C"/>
</dbReference>
<gene>
    <name evidence="3" type="ORF">PABY_20740</name>
</gene>
<dbReference type="InterPro" id="IPR014864">
    <property type="entry name" value="TF_NikR_Ni-bd_C"/>
</dbReference>
<dbReference type="InterPro" id="IPR010985">
    <property type="entry name" value="Ribbon_hlx_hlx"/>
</dbReference>
<dbReference type="Gene3D" id="3.30.70.1150">
    <property type="entry name" value="ACT-like. Chain A, domain 2"/>
    <property type="match status" value="1"/>
</dbReference>
<dbReference type="InterPro" id="IPR038733">
    <property type="entry name" value="Predicted_DNA_bind_prot_RHH"/>
</dbReference>
<organism evidence="3 4">
    <name type="scientific">Pyrodictium abyssi</name>
    <dbReference type="NCBI Taxonomy" id="54256"/>
    <lineage>
        <taxon>Archaea</taxon>
        <taxon>Thermoproteota</taxon>
        <taxon>Thermoprotei</taxon>
        <taxon>Desulfurococcales</taxon>
        <taxon>Pyrodictiaceae</taxon>
        <taxon>Pyrodictium</taxon>
    </lineage>
</organism>
<dbReference type="Pfam" id="PF12651">
    <property type="entry name" value="RHH_3"/>
    <property type="match status" value="1"/>
</dbReference>
<dbReference type="Proteomes" id="UP001341135">
    <property type="component" value="Chromosome"/>
</dbReference>
<accession>A0ABN6ZVB7</accession>
<sequence>MLALTRRRRFGVSLPSTIAGELDALAARLRTDRSRLVEHAVASFLNEYRHYLHDHECSGVMIILGSFDRGEVASLLDKYKDIVVSTTHVHVNEVCTEIVVVQGPSGRIAEMHTRLSSVKGCNVRYIPFSTVHSSMEAGTKTG</sequence>
<proteinExistence type="predicted"/>
<evidence type="ECO:0000259" key="2">
    <source>
        <dbReference type="Pfam" id="PF12651"/>
    </source>
</evidence>
<evidence type="ECO:0000259" key="1">
    <source>
        <dbReference type="Pfam" id="PF08753"/>
    </source>
</evidence>
<dbReference type="SUPFAM" id="SSF47598">
    <property type="entry name" value="Ribbon-helix-helix"/>
    <property type="match status" value="1"/>
</dbReference>
<dbReference type="InterPro" id="IPR050192">
    <property type="entry name" value="CopG/NikR_regulator"/>
</dbReference>
<dbReference type="PANTHER" id="PTHR34719">
    <property type="entry name" value="NICKEL-RESPONSIVE REGULATOR"/>
    <property type="match status" value="1"/>
</dbReference>
<keyword evidence="4" id="KW-1185">Reference proteome</keyword>